<protein>
    <recommendedName>
        <fullName evidence="3">Integrase</fullName>
    </recommendedName>
</protein>
<gene>
    <name evidence="1" type="ORF">G3955_004216</name>
    <name evidence="2" type="ORF">G4X88_004314</name>
</gene>
<accession>A0A729UU45</accession>
<dbReference type="EMBL" id="DAARQJ010000239">
    <property type="protein sequence ID" value="HAE3504082.1"/>
    <property type="molecule type" value="Genomic_DNA"/>
</dbReference>
<comment type="caution">
    <text evidence="1">The sequence shown here is derived from an EMBL/GenBank/DDBJ whole genome shotgun (WGS) entry which is preliminary data.</text>
</comment>
<evidence type="ECO:0008006" key="3">
    <source>
        <dbReference type="Google" id="ProtNLM"/>
    </source>
</evidence>
<evidence type="ECO:0000313" key="1">
    <source>
        <dbReference type="EMBL" id="HAE3504082.1"/>
    </source>
</evidence>
<proteinExistence type="predicted"/>
<evidence type="ECO:0000313" key="2">
    <source>
        <dbReference type="EMBL" id="HAE9532769.1"/>
    </source>
</evidence>
<reference evidence="1" key="1">
    <citation type="journal article" date="2018" name="Genome Biol.">
        <title>SKESA: strategic k-mer extension for scrupulous assemblies.</title>
        <authorList>
            <person name="Souvorov A."/>
            <person name="Agarwala R."/>
            <person name="Lipman D.J."/>
        </authorList>
    </citation>
    <scope>NUCLEOTIDE SEQUENCE</scope>
    <source>
        <strain evidence="1">15-6143</strain>
        <strain evidence="2">15-6165</strain>
    </source>
</reference>
<feature type="non-terminal residue" evidence="1">
    <location>
        <position position="102"/>
    </location>
</feature>
<dbReference type="EMBL" id="DAATNA010000210">
    <property type="protein sequence ID" value="HAE9532769.1"/>
    <property type="molecule type" value="Genomic_DNA"/>
</dbReference>
<organism evidence="1">
    <name type="scientific">Salmonella enterica</name>
    <name type="common">Salmonella choleraesuis</name>
    <dbReference type="NCBI Taxonomy" id="28901"/>
    <lineage>
        <taxon>Bacteria</taxon>
        <taxon>Pseudomonadati</taxon>
        <taxon>Pseudomonadota</taxon>
        <taxon>Gammaproteobacteria</taxon>
        <taxon>Enterobacterales</taxon>
        <taxon>Enterobacteriaceae</taxon>
        <taxon>Salmonella</taxon>
    </lineage>
</organism>
<dbReference type="AlphaFoldDB" id="A0A729UU45"/>
<sequence>MKIALPLSLTPPSMGLRLSTVIDRCRLVSRSEYLISAGIRKNRPNGSIHPDSLTKKFVAARKFTGINLVITHRHFTRSAAYPDDYIKMLTGKGLLRNSWDIL</sequence>
<name>A0A729UU45_SALER</name>
<reference evidence="1" key="2">
    <citation type="submission" date="2018-07" db="EMBL/GenBank/DDBJ databases">
        <authorList>
            <consortium name="NCBI Pathogen Detection Project"/>
        </authorList>
    </citation>
    <scope>NUCLEOTIDE SEQUENCE</scope>
    <source>
        <strain evidence="1">15-6143</strain>
        <strain evidence="2">15-6165</strain>
    </source>
</reference>